<sequence length="186" mass="21608">MTKKFDRDEEKKLRNCGYIQFAQVGRPHGLKGAFFLKTEDKRTEWDGYKSLLIETPEGFIEKKVLKTYLSGNALAIVLDGFENRNHIEPLYNNKIYVHKDQIPLNEDEYLVGNLVGYKVYSEDKGFIGTIQGVSSYGAQDNLEISVPNSNKIFLFPFIDFFIKQINENEERIDIIYVPEFFEDDSK</sequence>
<feature type="domain" description="RimM N-terminal" evidence="6">
    <location>
        <begin position="22"/>
        <end position="101"/>
    </location>
</feature>
<reference evidence="8 9" key="1">
    <citation type="submission" date="2016-10" db="EMBL/GenBank/DDBJ databases">
        <title>Silvanigrella aquatica sp. nov., isolated from a freshwater lake located in the Black Forest, Germany, description of Silvanigrellaceae fam. nov., Silvanigrellales ord. nov., reclassification of the order Bdellovibrionales in the class Oligoflexia, reclassification of the families Bacteriovoracaceae and Halobacteriovoraceae in the new order Bacteriovoracales ord. nov., and reclassification of the family Pseudobacteriovoracaceae in the order Oligoflexiales.</title>
        <authorList>
            <person name="Hahn M.W."/>
            <person name="Schmidt J."/>
            <person name="Koll U."/>
            <person name="Rohde M."/>
            <person name="Verbag S."/>
            <person name="Pitt A."/>
            <person name="Nakai R."/>
            <person name="Naganuma T."/>
            <person name="Lang E."/>
        </authorList>
    </citation>
    <scope>NUCLEOTIDE SEQUENCE [LARGE SCALE GENOMIC DNA]</scope>
    <source>
        <strain evidence="8 9">MWH-Nonnen-W8red</strain>
    </source>
</reference>
<dbReference type="InterPro" id="IPR036976">
    <property type="entry name" value="RimM_N_sf"/>
</dbReference>
<evidence type="ECO:0000256" key="3">
    <source>
        <dbReference type="ARBA" id="ARBA00022552"/>
    </source>
</evidence>
<comment type="function">
    <text evidence="5">An accessory protein needed during the final step in the assembly of 30S ribosomal subunit, possibly for assembly of the head region. Essential for efficient processing of 16S rRNA. May be needed both before and after RbfA during the maturation of 16S rRNA. It has affinity for free ribosomal 30S subunits but not for 70S ribosomes.</text>
</comment>
<dbReference type="InterPro" id="IPR056792">
    <property type="entry name" value="PRC_RimM"/>
</dbReference>
<keyword evidence="2 5" id="KW-0690">Ribosome biogenesis</keyword>
<protein>
    <recommendedName>
        <fullName evidence="5">Ribosome maturation factor RimM</fullName>
    </recommendedName>
</protein>
<name>A0A1L4CYA2_9BACT</name>
<dbReference type="GO" id="GO:0005840">
    <property type="term" value="C:ribosome"/>
    <property type="evidence" value="ECO:0007669"/>
    <property type="project" value="InterPro"/>
</dbReference>
<dbReference type="InterPro" id="IPR011033">
    <property type="entry name" value="PRC_barrel-like_sf"/>
</dbReference>
<evidence type="ECO:0000256" key="4">
    <source>
        <dbReference type="ARBA" id="ARBA00023186"/>
    </source>
</evidence>
<keyword evidence="4 5" id="KW-0143">Chaperone</keyword>
<comment type="subunit">
    <text evidence="5">Binds ribosomal protein uS19.</text>
</comment>
<dbReference type="NCBIfam" id="TIGR02273">
    <property type="entry name" value="16S_RimM"/>
    <property type="match status" value="1"/>
</dbReference>
<dbReference type="SUPFAM" id="SSF50447">
    <property type="entry name" value="Translation proteins"/>
    <property type="match status" value="1"/>
</dbReference>
<dbReference type="GO" id="GO:0043022">
    <property type="term" value="F:ribosome binding"/>
    <property type="evidence" value="ECO:0007669"/>
    <property type="project" value="InterPro"/>
</dbReference>
<dbReference type="EMBL" id="CP017834">
    <property type="protein sequence ID" value="APJ02917.1"/>
    <property type="molecule type" value="Genomic_DNA"/>
</dbReference>
<dbReference type="HAMAP" id="MF_00014">
    <property type="entry name" value="Ribosome_mat_RimM"/>
    <property type="match status" value="1"/>
</dbReference>
<dbReference type="GO" id="GO:0006364">
    <property type="term" value="P:rRNA processing"/>
    <property type="evidence" value="ECO:0007669"/>
    <property type="project" value="UniProtKB-UniRule"/>
</dbReference>
<dbReference type="Gene3D" id="2.30.30.240">
    <property type="entry name" value="PRC-barrel domain"/>
    <property type="match status" value="1"/>
</dbReference>
<dbReference type="Gene3D" id="2.40.30.60">
    <property type="entry name" value="RimM"/>
    <property type="match status" value="1"/>
</dbReference>
<evidence type="ECO:0000313" key="8">
    <source>
        <dbReference type="EMBL" id="APJ02917.1"/>
    </source>
</evidence>
<dbReference type="InterPro" id="IPR009000">
    <property type="entry name" value="Transl_B-barrel_sf"/>
</dbReference>
<dbReference type="InterPro" id="IPR011961">
    <property type="entry name" value="RimM"/>
</dbReference>
<organism evidence="8 9">
    <name type="scientific">Silvanigrella aquatica</name>
    <dbReference type="NCBI Taxonomy" id="1915309"/>
    <lineage>
        <taxon>Bacteria</taxon>
        <taxon>Pseudomonadati</taxon>
        <taxon>Bdellovibrionota</taxon>
        <taxon>Oligoflexia</taxon>
        <taxon>Silvanigrellales</taxon>
        <taxon>Silvanigrellaceae</taxon>
        <taxon>Silvanigrella</taxon>
    </lineage>
</organism>
<accession>A0A1L4CYA2</accession>
<dbReference type="Pfam" id="PF01782">
    <property type="entry name" value="RimM"/>
    <property type="match status" value="1"/>
</dbReference>
<dbReference type="AlphaFoldDB" id="A0A1L4CYA2"/>
<dbReference type="PANTHER" id="PTHR33692:SF1">
    <property type="entry name" value="RIBOSOME MATURATION FACTOR RIMM"/>
    <property type="match status" value="1"/>
</dbReference>
<comment type="domain">
    <text evidence="5">The PRC barrel domain binds ribosomal protein uS19.</text>
</comment>
<feature type="domain" description="Ribosome maturation factor RimM PRC barrel" evidence="7">
    <location>
        <begin position="113"/>
        <end position="175"/>
    </location>
</feature>
<dbReference type="RefSeq" id="WP_148696628.1">
    <property type="nucleotide sequence ID" value="NZ_CP017834.1"/>
</dbReference>
<dbReference type="InterPro" id="IPR002676">
    <property type="entry name" value="RimM_N"/>
</dbReference>
<proteinExistence type="inferred from homology"/>
<evidence type="ECO:0000256" key="5">
    <source>
        <dbReference type="HAMAP-Rule" id="MF_00014"/>
    </source>
</evidence>
<comment type="subcellular location">
    <subcellularLocation>
        <location evidence="5">Cytoplasm</location>
    </subcellularLocation>
</comment>
<comment type="similarity">
    <text evidence="5">Belongs to the RimM family.</text>
</comment>
<dbReference type="KEGG" id="saqi:AXG55_02880"/>
<evidence type="ECO:0000256" key="1">
    <source>
        <dbReference type="ARBA" id="ARBA00022490"/>
    </source>
</evidence>
<dbReference type="STRING" id="1915309.AXG55_02880"/>
<keyword evidence="3 5" id="KW-0698">rRNA processing</keyword>
<dbReference type="SUPFAM" id="SSF50346">
    <property type="entry name" value="PRC-barrel domain"/>
    <property type="match status" value="1"/>
</dbReference>
<evidence type="ECO:0000256" key="2">
    <source>
        <dbReference type="ARBA" id="ARBA00022517"/>
    </source>
</evidence>
<dbReference type="Proteomes" id="UP000184731">
    <property type="component" value="Chromosome"/>
</dbReference>
<dbReference type="OrthoDB" id="9783509at2"/>
<dbReference type="GO" id="GO:0042274">
    <property type="term" value="P:ribosomal small subunit biogenesis"/>
    <property type="evidence" value="ECO:0007669"/>
    <property type="project" value="UniProtKB-UniRule"/>
</dbReference>
<dbReference type="GO" id="GO:0005737">
    <property type="term" value="C:cytoplasm"/>
    <property type="evidence" value="ECO:0007669"/>
    <property type="project" value="UniProtKB-SubCell"/>
</dbReference>
<evidence type="ECO:0000259" key="7">
    <source>
        <dbReference type="Pfam" id="PF24986"/>
    </source>
</evidence>
<keyword evidence="1 5" id="KW-0963">Cytoplasm</keyword>
<evidence type="ECO:0000259" key="6">
    <source>
        <dbReference type="Pfam" id="PF01782"/>
    </source>
</evidence>
<evidence type="ECO:0000313" key="9">
    <source>
        <dbReference type="Proteomes" id="UP000184731"/>
    </source>
</evidence>
<gene>
    <name evidence="5" type="primary">rimM</name>
    <name evidence="8" type="ORF">AXG55_02880</name>
</gene>
<keyword evidence="9" id="KW-1185">Reference proteome</keyword>
<dbReference type="Pfam" id="PF24986">
    <property type="entry name" value="PRC_RimM"/>
    <property type="match status" value="1"/>
</dbReference>
<dbReference type="PANTHER" id="PTHR33692">
    <property type="entry name" value="RIBOSOME MATURATION FACTOR RIMM"/>
    <property type="match status" value="1"/>
</dbReference>